<proteinExistence type="predicted"/>
<evidence type="ECO:0000313" key="5">
    <source>
        <dbReference type="Proteomes" id="UP000593915"/>
    </source>
</evidence>
<organism evidence="4 5">
    <name type="scientific">Treponema pedis</name>
    <dbReference type="NCBI Taxonomy" id="409322"/>
    <lineage>
        <taxon>Bacteria</taxon>
        <taxon>Pseudomonadati</taxon>
        <taxon>Spirochaetota</taxon>
        <taxon>Spirochaetia</taxon>
        <taxon>Spirochaetales</taxon>
        <taxon>Treponemataceae</taxon>
        <taxon>Treponema</taxon>
    </lineage>
</organism>
<evidence type="ECO:0000259" key="3">
    <source>
        <dbReference type="Pfam" id="PF00326"/>
    </source>
</evidence>
<dbReference type="EMBL" id="CP061839">
    <property type="protein sequence ID" value="QOW60057.1"/>
    <property type="molecule type" value="Genomic_DNA"/>
</dbReference>
<keyword evidence="2" id="KW-0732">Signal</keyword>
<dbReference type="PROSITE" id="PS51257">
    <property type="entry name" value="PROKAR_LIPOPROTEIN"/>
    <property type="match status" value="1"/>
</dbReference>
<feature type="signal peptide" evidence="2">
    <location>
        <begin position="1"/>
        <end position="21"/>
    </location>
</feature>
<dbReference type="RefSeq" id="WP_024465189.1">
    <property type="nucleotide sequence ID" value="NZ_CP061839.1"/>
</dbReference>
<dbReference type="SUPFAM" id="SSF82171">
    <property type="entry name" value="DPP6 N-terminal domain-like"/>
    <property type="match status" value="1"/>
</dbReference>
<dbReference type="Proteomes" id="UP000593915">
    <property type="component" value="Chromosome"/>
</dbReference>
<feature type="chain" id="PRO_5032626128" evidence="2">
    <location>
        <begin position="22"/>
        <end position="630"/>
    </location>
</feature>
<dbReference type="Gene3D" id="2.120.10.30">
    <property type="entry name" value="TolB, C-terminal domain"/>
    <property type="match status" value="1"/>
</dbReference>
<sequence length="630" mass="71880">MKKLLLFLCTAVLLSACTANNSVKPSAQPIPLEDFFRNPEKTGYSVSPDGTHIAFLQPWKNRLNIFVQKLGDDNAVKITSAEERDISSYFWKSDNVIAFLQDSGGDENYKLFVVNKDGTNEKALTPFDNVTVEIVDDLEDRENEMLIAMNKRNPQIFDVYRIDIATGDLTMIAENPGNISGWMTDHEGKLRVATTTDGVNTGLLYRKTEAEQFVKIMETGFKDNFNPLLMTFDNKELYVASNIDRDKAALYTFNPETKKLGEMIFESDEADVNRILYSKKRKTITGVSYYTDKRHVHFFDEERQAMQEDLEKQLPDIEINVVSSDKNETTFIIRTFSDKTSGSFYIYNKETKKLTLLTDVAPWIKPENMASMKPVQYKSSDGLTIHGYLTLPVGKENEKNLPVVINPHGGPWARDYWGFSPETQFLANRGYAVLQMNFRGSIGYGKEFWIKGFKQWGKKMQDDITDGVNWLIAEGIADPKRIAIYGASYGGYAVLAGVTFTPDLYACAIDYVGVSNIFTLFETLPPYWEQGRKMMYEMIGNPETEKDMLTEVSPIFHIDNIKVPLFVAQGANDPRVKKEHSDQIVEALKKKNIDVEYMVKDNEGHGFSNEENRFDFYRAMEKFLQKHIGK</sequence>
<dbReference type="Gene3D" id="3.40.50.1820">
    <property type="entry name" value="alpha/beta hydrolase"/>
    <property type="match status" value="1"/>
</dbReference>
<gene>
    <name evidence="4" type="ORF">IFE08_09395</name>
</gene>
<dbReference type="Pfam" id="PF00326">
    <property type="entry name" value="Peptidase_S9"/>
    <property type="match status" value="1"/>
</dbReference>
<evidence type="ECO:0000256" key="1">
    <source>
        <dbReference type="ARBA" id="ARBA00022801"/>
    </source>
</evidence>
<dbReference type="GO" id="GO:0006508">
    <property type="term" value="P:proteolysis"/>
    <property type="evidence" value="ECO:0007669"/>
    <property type="project" value="InterPro"/>
</dbReference>
<dbReference type="SUPFAM" id="SSF53474">
    <property type="entry name" value="alpha/beta-Hydrolases"/>
    <property type="match status" value="1"/>
</dbReference>
<accession>A0A7S6WMZ7</accession>
<reference evidence="4 5" key="1">
    <citation type="submission" date="2020-09" db="EMBL/GenBank/DDBJ databases">
        <title>Characterization of Treponema spp. from bovine digital dermatitis in Korea.</title>
        <authorList>
            <person name="Espiritu H.M."/>
            <person name="Cho Y.I."/>
            <person name="Mamuad L."/>
        </authorList>
    </citation>
    <scope>NUCLEOTIDE SEQUENCE [LARGE SCALE GENOMIC DNA]</scope>
    <source>
        <strain evidence="4 5">KS1</strain>
    </source>
</reference>
<dbReference type="InterPro" id="IPR011042">
    <property type="entry name" value="6-blade_b-propeller_TolB-like"/>
</dbReference>
<dbReference type="PANTHER" id="PTHR42776:SF27">
    <property type="entry name" value="DIPEPTIDYL PEPTIDASE FAMILY MEMBER 6"/>
    <property type="match status" value="1"/>
</dbReference>
<protein>
    <submittedName>
        <fullName evidence="4">S9 family peptidase</fullName>
    </submittedName>
</protein>
<evidence type="ECO:0000256" key="2">
    <source>
        <dbReference type="SAM" id="SignalP"/>
    </source>
</evidence>
<dbReference type="GO" id="GO:0004252">
    <property type="term" value="F:serine-type endopeptidase activity"/>
    <property type="evidence" value="ECO:0007669"/>
    <property type="project" value="TreeGrafter"/>
</dbReference>
<dbReference type="AlphaFoldDB" id="A0A7S6WMZ7"/>
<dbReference type="PANTHER" id="PTHR42776">
    <property type="entry name" value="SERINE PEPTIDASE S9 FAMILY MEMBER"/>
    <property type="match status" value="1"/>
</dbReference>
<dbReference type="InterPro" id="IPR001375">
    <property type="entry name" value="Peptidase_S9_cat"/>
</dbReference>
<name>A0A7S6WMZ7_9SPIR</name>
<dbReference type="GeneID" id="301090730"/>
<feature type="domain" description="Peptidase S9 prolyl oligopeptidase catalytic" evidence="3">
    <location>
        <begin position="417"/>
        <end position="629"/>
    </location>
</feature>
<dbReference type="InterPro" id="IPR029058">
    <property type="entry name" value="AB_hydrolase_fold"/>
</dbReference>
<evidence type="ECO:0000313" key="4">
    <source>
        <dbReference type="EMBL" id="QOW60057.1"/>
    </source>
</evidence>
<keyword evidence="1" id="KW-0378">Hydrolase</keyword>